<feature type="compositionally biased region" description="Basic and acidic residues" evidence="1">
    <location>
        <begin position="222"/>
        <end position="241"/>
    </location>
</feature>
<dbReference type="AlphaFoldDB" id="A0A386ZDY7"/>
<name>A0A386ZDY7_9NOCA</name>
<keyword evidence="2" id="KW-1133">Transmembrane helix</keyword>
<feature type="transmembrane region" description="Helical" evidence="2">
    <location>
        <begin position="142"/>
        <end position="163"/>
    </location>
</feature>
<gene>
    <name evidence="3" type="ORF">D7D52_22145</name>
</gene>
<keyword evidence="2" id="KW-0472">Membrane</keyword>
<dbReference type="EMBL" id="CP032568">
    <property type="protein sequence ID" value="AYF76092.1"/>
    <property type="molecule type" value="Genomic_DNA"/>
</dbReference>
<dbReference type="OrthoDB" id="3405422at2"/>
<keyword evidence="4" id="KW-1185">Reference proteome</keyword>
<evidence type="ECO:0000256" key="2">
    <source>
        <dbReference type="SAM" id="Phobius"/>
    </source>
</evidence>
<feature type="region of interest" description="Disordered" evidence="1">
    <location>
        <begin position="180"/>
        <end position="241"/>
    </location>
</feature>
<feature type="compositionally biased region" description="Low complexity" evidence="1">
    <location>
        <begin position="14"/>
        <end position="28"/>
    </location>
</feature>
<dbReference type="Proteomes" id="UP000267164">
    <property type="component" value="Chromosome"/>
</dbReference>
<organism evidence="3 4">
    <name type="scientific">Nocardia yunnanensis</name>
    <dbReference type="NCBI Taxonomy" id="2382165"/>
    <lineage>
        <taxon>Bacteria</taxon>
        <taxon>Bacillati</taxon>
        <taxon>Actinomycetota</taxon>
        <taxon>Actinomycetes</taxon>
        <taxon>Mycobacteriales</taxon>
        <taxon>Nocardiaceae</taxon>
        <taxon>Nocardia</taxon>
    </lineage>
</organism>
<dbReference type="KEGG" id="nyu:D7D52_22145"/>
<feature type="transmembrane region" description="Helical" evidence="2">
    <location>
        <begin position="41"/>
        <end position="60"/>
    </location>
</feature>
<reference evidence="3 4" key="1">
    <citation type="submission" date="2018-09" db="EMBL/GenBank/DDBJ databases">
        <title>Nocardia yunnanensis sp. nov., an actinomycete isolated from a soil sample.</title>
        <authorList>
            <person name="Zhang J."/>
        </authorList>
    </citation>
    <scope>NUCLEOTIDE SEQUENCE [LARGE SCALE GENOMIC DNA]</scope>
    <source>
        <strain evidence="3 4">CFHS0054</strain>
    </source>
</reference>
<evidence type="ECO:0000313" key="3">
    <source>
        <dbReference type="EMBL" id="AYF76092.1"/>
    </source>
</evidence>
<feature type="region of interest" description="Disordered" evidence="1">
    <location>
        <begin position="1"/>
        <end position="35"/>
    </location>
</feature>
<evidence type="ECO:0000256" key="1">
    <source>
        <dbReference type="SAM" id="MobiDB-lite"/>
    </source>
</evidence>
<feature type="transmembrane region" description="Helical" evidence="2">
    <location>
        <begin position="80"/>
        <end position="97"/>
    </location>
</feature>
<proteinExistence type="predicted"/>
<sequence length="302" mass="31496">MTGNDAGIADGRTDAAAPADPAASPSTDNATTTPDTSGRTVAWLGFGFGAILSVLANWLYTYLPRDTHATAQHPGVAPQIGSAVWPLVLMLSVEVLLRVRWLPGVWWRLARYAGIGTVALGSAVISYGHVYHVLLSWGYDAVGAHVGPLAIDGFMVICGFALLSESTRLHGNAIAGGSGNIDAPNRVDANPVPGSKGDTTCDEGDRIGDAADSPCDTAQSTRDGHATGHDAAPDPDRDNRIRGMARAGMSTREIGRIVRLHHSTVARIVAQGDTSGTESDGTAPLRLITATDQEAENSCLRP</sequence>
<evidence type="ECO:0000313" key="4">
    <source>
        <dbReference type="Proteomes" id="UP000267164"/>
    </source>
</evidence>
<dbReference type="RefSeq" id="WP_120739260.1">
    <property type="nucleotide sequence ID" value="NZ_CP032568.1"/>
</dbReference>
<protein>
    <submittedName>
        <fullName evidence="3">Helix-turn-helix domain-containing protein</fullName>
    </submittedName>
</protein>
<keyword evidence="2" id="KW-0812">Transmembrane</keyword>
<accession>A0A386ZDY7</accession>
<feature type="transmembrane region" description="Helical" evidence="2">
    <location>
        <begin position="109"/>
        <end position="130"/>
    </location>
</feature>